<reference evidence="1" key="1">
    <citation type="submission" date="2023-04" db="EMBL/GenBank/DDBJ databases">
        <title>Ambrosiozyma monospora NBRC 10751.</title>
        <authorList>
            <person name="Ichikawa N."/>
            <person name="Sato H."/>
            <person name="Tonouchi N."/>
        </authorList>
    </citation>
    <scope>NUCLEOTIDE SEQUENCE</scope>
    <source>
        <strain evidence="1">NBRC 10751</strain>
    </source>
</reference>
<sequence length="352" mass="38832">MSDSKDKSPLGLKSPLTPKKSLFSSISSKLKSKSVQQTSAPTHANHKGSSYVAPIPIQQAPDQKPRPLVRSSSAKEKASPLARVLSNRARSTSQGATSAPVKSPPMPTASKVSSTATSSTLESYNLTPTSSLHQDPVDRLTRVPFKRVVFALDTLTDEPQQQIPSRVPKKGDVIIPEDLNAPPPRLTMGIHTTPPPSSETNSADTAPVDPQAAKLAEERLMREAIERQKMSLIQSRKHANEAHAAAVRIAKEVANYKKSKNSKNKEEEDQEEEEEKANWEMQNHSFADFSGGDIDTPLHEHVDYFNNGNDQESSKWDNQEDDVIEDLPLDQLYTQDQAIECFENVESKTNFD</sequence>
<evidence type="ECO:0000313" key="2">
    <source>
        <dbReference type="Proteomes" id="UP001165064"/>
    </source>
</evidence>
<evidence type="ECO:0000313" key="1">
    <source>
        <dbReference type="EMBL" id="GMF02065.1"/>
    </source>
</evidence>
<keyword evidence="2" id="KW-1185">Reference proteome</keyword>
<dbReference type="Proteomes" id="UP001165064">
    <property type="component" value="Unassembled WGS sequence"/>
</dbReference>
<protein>
    <submittedName>
        <fullName evidence="1">Unnamed protein product</fullName>
    </submittedName>
</protein>
<name>A0ACB5U4N0_AMBMO</name>
<proteinExistence type="predicted"/>
<comment type="caution">
    <text evidence="1">The sequence shown here is derived from an EMBL/GenBank/DDBJ whole genome shotgun (WGS) entry which is preliminary data.</text>
</comment>
<organism evidence="1 2">
    <name type="scientific">Ambrosiozyma monospora</name>
    <name type="common">Yeast</name>
    <name type="synonym">Endomycopsis monosporus</name>
    <dbReference type="NCBI Taxonomy" id="43982"/>
    <lineage>
        <taxon>Eukaryota</taxon>
        <taxon>Fungi</taxon>
        <taxon>Dikarya</taxon>
        <taxon>Ascomycota</taxon>
        <taxon>Saccharomycotina</taxon>
        <taxon>Pichiomycetes</taxon>
        <taxon>Pichiales</taxon>
        <taxon>Pichiaceae</taxon>
        <taxon>Ambrosiozyma</taxon>
    </lineage>
</organism>
<gene>
    <name evidence="1" type="ORF">Amon02_001134400</name>
</gene>
<accession>A0ACB5U4N0</accession>
<dbReference type="EMBL" id="BSXS01012294">
    <property type="protein sequence ID" value="GMF02065.1"/>
    <property type="molecule type" value="Genomic_DNA"/>
</dbReference>